<dbReference type="PANTHER" id="PTHR47331">
    <property type="entry name" value="PHD-TYPE DOMAIN-CONTAINING PROTEIN"/>
    <property type="match status" value="1"/>
</dbReference>
<dbReference type="Pfam" id="PF05380">
    <property type="entry name" value="Peptidase_A17"/>
    <property type="match status" value="1"/>
</dbReference>
<dbReference type="InterPro" id="IPR001584">
    <property type="entry name" value="Integrase_cat-core"/>
</dbReference>
<proteinExistence type="evidence at transcript level"/>
<gene>
    <name evidence="2" type="primary">LOC104265735-003</name>
</gene>
<dbReference type="PANTHER" id="PTHR47331:SF1">
    <property type="entry name" value="GAG-LIKE PROTEIN"/>
    <property type="match status" value="1"/>
</dbReference>
<dbReference type="InterPro" id="IPR008042">
    <property type="entry name" value="Retrotrans_Pao"/>
</dbReference>
<dbReference type="EMBL" id="LR787295">
    <property type="protein sequence ID" value="CAB3263157.1"/>
    <property type="molecule type" value="mRNA"/>
</dbReference>
<dbReference type="Pfam" id="PF18701">
    <property type="entry name" value="DUF5641"/>
    <property type="match status" value="1"/>
</dbReference>
<sequence>MQWLRSHEEVSNFGMKYSREDVVAYDMMTRLVERVNGHYQLPLPWKNDSEVLPDSLPMASGRLEGLKKRLLRNSAMRDKYIENMATLLEKGYAERIPEDQVGTKNRVWYLPHHPVVNPKKPEKVRIVFDCAAKCSGQSINDKLMKGPDLVNNLVGVLARFRKDRVAVVADIEAMFHQVSVAPRDRDALRFLWWPGGDMSKVATPHRMNVHLFGARSSPSCATFCLRETAREHGKFFDPRVADAVRYNFYVDDCLATAPCDSSAIKLVKDLKSLLALGGFKLTKWVSTSDAVMESVPVQERGKACQNVSLGDCVQQRVLGINWDVNEDEFQFSVDLPAKPLTRRGMLSVTNSLFDPLGFVAPVVLEARLMYRNLCQKKLDWDEEVGGADLTKWRKWCGSLERLRAVRIPRCFRPKTTNEITGQQLHFFADASTVARGCVCYLRTTMEDGSAHCSFVMGRSLLSGSGKHTIPRLELEAALDAVKLSRTVKKELCMENCPCVFWSDSTIVLHSLFADSKNFPVFSRNRLSQIEKFTCVHDWRHVPTASNPADQASRGMAADAFVGSKLWQNGPDFLRFPPDQWPKGFAKPEVPGGIYSSFDLKEATNVFLSISDCSPTDKLINHFSSLYRLKIATGWLLRVRGYLHKKTKGETATLSRSPITVIELQDAEKALVQYNQRQEFPNWTKGDLPSHQNKTSQIYKLNPIMVDGVLRVGGRLENCCLDYEAKHPAIIPHQSHFTDLLIEHYHSKKAGHSGVNHTMNLLCQRYWVVNARVAIRRALRKCLLCRRRDANPGSQQMADLPSARLQLNEAPFTHTGVDYFGPFTIKIRRSEVKRYGCLFTCMTSRAIHLEVSPDLSTDAFINAMRRFIARRGPIKHMYSDNGTNFVGAERVLRESVDEWNQQQIHNYLRQKAVTWHFNPPSASHFGGAWERMVRSVRRILMTLLPDKPLDDDLLHTLFLEVEDIVNSRPLTQVQLEVGEELPLTPNHLLKLKPTVGLPPVNTSKTDCYARRRFRAVQYLADEFWRRWMQEYPRTIIARQKWHERKKNFAVNDIVLLVDDSTPRGRWPMGRVLNIFHDKNGIVRSVEVKTSSGVLKRPVAKLCVIVPAETEGDEEETEPRM</sequence>
<feature type="domain" description="Integrase catalytic" evidence="1">
    <location>
        <begin position="806"/>
        <end position="992"/>
    </location>
</feature>
<dbReference type="Pfam" id="PF17921">
    <property type="entry name" value="Integrase_H2C2"/>
    <property type="match status" value="1"/>
</dbReference>
<dbReference type="SUPFAM" id="SSF56672">
    <property type="entry name" value="DNA/RNA polymerases"/>
    <property type="match status" value="1"/>
</dbReference>
<dbReference type="SUPFAM" id="SSF53098">
    <property type="entry name" value="Ribonuclease H-like"/>
    <property type="match status" value="1"/>
</dbReference>
<dbReference type="InterPro" id="IPR040676">
    <property type="entry name" value="DUF5641"/>
</dbReference>
<dbReference type="Gene3D" id="1.10.340.70">
    <property type="match status" value="1"/>
</dbReference>
<dbReference type="Gene3D" id="3.10.10.10">
    <property type="entry name" value="HIV Type 1 Reverse Transcriptase, subunit A, domain 1"/>
    <property type="match status" value="1"/>
</dbReference>
<evidence type="ECO:0000313" key="2">
    <source>
        <dbReference type="EMBL" id="CAB3263157.1"/>
    </source>
</evidence>
<dbReference type="Gene3D" id="3.30.70.270">
    <property type="match status" value="1"/>
</dbReference>
<accession>A0A6F9DI71</accession>
<dbReference type="GO" id="GO:0015074">
    <property type="term" value="P:DNA integration"/>
    <property type="evidence" value="ECO:0007669"/>
    <property type="project" value="InterPro"/>
</dbReference>
<organism evidence="2">
    <name type="scientific">Phallusia mammillata</name>
    <dbReference type="NCBI Taxonomy" id="59560"/>
    <lineage>
        <taxon>Eukaryota</taxon>
        <taxon>Metazoa</taxon>
        <taxon>Chordata</taxon>
        <taxon>Tunicata</taxon>
        <taxon>Ascidiacea</taxon>
        <taxon>Phlebobranchia</taxon>
        <taxon>Ascidiidae</taxon>
        <taxon>Phallusia</taxon>
    </lineage>
</organism>
<dbReference type="InterPro" id="IPR043502">
    <property type="entry name" value="DNA/RNA_pol_sf"/>
</dbReference>
<protein>
    <submittedName>
        <fullName evidence="2">Uncharacterized protein LOC104265735</fullName>
    </submittedName>
</protein>
<reference evidence="2" key="1">
    <citation type="submission" date="2020-04" db="EMBL/GenBank/DDBJ databases">
        <authorList>
            <person name="Neveu A P."/>
        </authorList>
    </citation>
    <scope>NUCLEOTIDE SEQUENCE</scope>
    <source>
        <tissue evidence="2">Whole embryo</tissue>
    </source>
</reference>
<dbReference type="InterPro" id="IPR036397">
    <property type="entry name" value="RNaseH_sf"/>
</dbReference>
<dbReference type="PROSITE" id="PS50994">
    <property type="entry name" value="INTEGRASE"/>
    <property type="match status" value="1"/>
</dbReference>
<name>A0A6F9DI71_9ASCI</name>
<dbReference type="Gene3D" id="3.30.420.10">
    <property type="entry name" value="Ribonuclease H-like superfamily/Ribonuclease H"/>
    <property type="match status" value="1"/>
</dbReference>
<dbReference type="GO" id="GO:0003676">
    <property type="term" value="F:nucleic acid binding"/>
    <property type="evidence" value="ECO:0007669"/>
    <property type="project" value="InterPro"/>
</dbReference>
<dbReference type="CDD" id="cd01644">
    <property type="entry name" value="RT_pepA17"/>
    <property type="match status" value="1"/>
</dbReference>
<dbReference type="InterPro" id="IPR012337">
    <property type="entry name" value="RNaseH-like_sf"/>
</dbReference>
<dbReference type="InterPro" id="IPR043128">
    <property type="entry name" value="Rev_trsase/Diguanyl_cyclase"/>
</dbReference>
<evidence type="ECO:0000259" key="1">
    <source>
        <dbReference type="PROSITE" id="PS50994"/>
    </source>
</evidence>
<dbReference type="AlphaFoldDB" id="A0A6F9DI71"/>
<dbReference type="InterPro" id="IPR041588">
    <property type="entry name" value="Integrase_H2C2"/>
</dbReference>